<dbReference type="Gene3D" id="2.60.40.1120">
    <property type="entry name" value="Carboxypeptidase-like, regulatory domain"/>
    <property type="match status" value="1"/>
</dbReference>
<dbReference type="Pfam" id="PF16656">
    <property type="entry name" value="Pur_ac_phosph_N"/>
    <property type="match status" value="1"/>
</dbReference>
<protein>
    <recommendedName>
        <fullName evidence="3">Fibronectin type-III domain-containing protein</fullName>
    </recommendedName>
</protein>
<dbReference type="InterPro" id="IPR015914">
    <property type="entry name" value="PAPs_N"/>
</dbReference>
<organism evidence="4 5">
    <name type="scientific">candidate division WWE3 bacterium RIFCSPHIGHO2_02_FULL_38_14</name>
    <dbReference type="NCBI Taxonomy" id="1802620"/>
    <lineage>
        <taxon>Bacteria</taxon>
        <taxon>Katanobacteria</taxon>
    </lineage>
</organism>
<accession>A0A1F4V821</accession>
<gene>
    <name evidence="4" type="ORF">A3D91_03055</name>
</gene>
<feature type="transmembrane region" description="Helical" evidence="2">
    <location>
        <begin position="2203"/>
        <end position="2220"/>
    </location>
</feature>
<dbReference type="STRING" id="1802620.A3D91_03055"/>
<evidence type="ECO:0000256" key="2">
    <source>
        <dbReference type="SAM" id="Phobius"/>
    </source>
</evidence>
<feature type="domain" description="Fibronectin type-III" evidence="3">
    <location>
        <begin position="1729"/>
        <end position="1819"/>
    </location>
</feature>
<evidence type="ECO:0000259" key="3">
    <source>
        <dbReference type="PROSITE" id="PS50853"/>
    </source>
</evidence>
<dbReference type="Gene3D" id="2.60.40.380">
    <property type="entry name" value="Purple acid phosphatase-like, N-terminal"/>
    <property type="match status" value="1"/>
</dbReference>
<feature type="region of interest" description="Disordered" evidence="1">
    <location>
        <begin position="1418"/>
        <end position="1441"/>
    </location>
</feature>
<dbReference type="EMBL" id="MEVD01000015">
    <property type="protein sequence ID" value="OGC53362.1"/>
    <property type="molecule type" value="Genomic_DNA"/>
</dbReference>
<dbReference type="SUPFAM" id="SSF49464">
    <property type="entry name" value="Carboxypeptidase regulatory domain-like"/>
    <property type="match status" value="2"/>
</dbReference>
<feature type="domain" description="Fibronectin type-III" evidence="3">
    <location>
        <begin position="1321"/>
        <end position="1421"/>
    </location>
</feature>
<feature type="region of interest" description="Disordered" evidence="1">
    <location>
        <begin position="1504"/>
        <end position="1536"/>
    </location>
</feature>
<sequence>MLFKKVVRFLLIIFLFLTAFYWSNKPVYAAVTFEQQINIIDQEYYTISTTDSPTDNSLGIIKWTSANYPDSTVYFEAMIRSGFATYTATATLYDITEDPDAAVSGATVSTTAGYTRVRSSAITLTDGHEYTARLKVSCTGCAAYFKAARLIVVQSDSTKIIDTENQVEIGNAEGKSDTSYSSIEGKKLYRYDSSVFSPTPTAYFESSFRASSPMLEQQIEIVDQEYYVKSSTDGPTDNSLGIIKWVAGNYTGATVYFEAVMKSGFATYNVSATLYDVTADPDTAVSGSTTPTTTNGTYTRLRATSAITLTDGREYTVRIKSSNGSEAYIKSARLIIVQSNSTKITDTEQQVDIGNGEGRSANSYDVLDRKKLYYYDSSGFNPTPTAYFESTFRASSPKLDQQINIIDQIYSSSSATDNPTDNSLGLIRWTSGSYTSATVYFEAIIKTASGTSTATATLYNSSGVAVSGAAVSTSSANYTRLRSSAITLTDGTDYTVRIKNSTGAQNTFILSARLIILQSDSTRIDDTETQIEVGNSVTDITNTTYSTLTDPKIYLYDTNKFSGTESIYFEATLHSDNASDTVFAQLLRCNSASDCSGGTAVTGSEISTNSTTYARVRSSDIFSNMTDDANYAVQIKTSAGTGDIANAKIINVQDGGGTGLTDVEVIHEYINTLNTQATSTYTNKTSNNLYDPQNFGVWPSVYFEASMKTSSGTGYARLENTGLGVSTAAISNAELTTTLTTYNRVRTASDLVLNLLPQAVQDMDIEMKNSATNTTSVSSSWLVIQFSSIPTNGPTGAVELYNDTDGTSVSGSEVTSTSASFTRIKSNSFSLTTGKNYSVRIKSAFQANAKLTLNQSNAGGVTATEIIHQNITVLTTEATSTYTNKNYFNLFDPQNFGVWPTVYYEATMKTSAGTGYTQLEDAIANFNTISISSEITTTSTSYTRVRGTDNLMYQLKPQASQNIDVEVKNSATNTTSVTASWLIIQLANIPTTASTGAIQLYNDTDSTSVSGSEVTSTNSGFTRVRSGSVSLTTNKNYSVQLKSAFQANAKLILVQSDTDGIATTELLHQQVNAVFTRANSGYADQDINNQYDPTNFAGGTFNYFYEATLKASAGTAYAILENDTNSDQINSPTTSEVTVISTSYTRIRSGSLGANTDWPTTAKNMDTQIRNSASNTTYASNTWLVIQTSNMSPPDAPSSLAQYKSDGTTSISTGSYTNETSVVLKMSMNHTNNPDTLTPEVEIRAVGTSFTDSVTDTGSGVAFSGSPVTGTVTVTGLTDGQSYHWQSRVCDSSSRCSDWGSYGANLESEADFTVDTTNPTTPGTPSTTTPTSDTTPTWTWTASSDSGSGLAATPYTVEWCDNSGFTGCEVFASTSSTNSFTHSTALADGTWYFRVRATDVAGNVSSYSSNGSAVIDTTAPLTPGTPSTTTPTADSTPVWTWTASSDSGSGLASTPYTIEWCTDSGFSGCGSNTDTSTTNSYTHSTELANGTWYVRVKAKDTVDNESGYSSNGTAVIDTTGPTTPGTPTSTSLTTDTTPEWTWTASIDSGVGLATTPYTVEWCTDSGFSGCAANTDTTSTNSFTHTTALAAGTWYFRVKAEDTLGNESSYSSNGTFTIASSSTGDSTKPSKPGKPSTSTPTSDNTPKWKWNESTDNVALDDDEPYYVTWCKNSRFNNCSGNVDTADDNEYTHGDSLSDGTWYFKVRAKDSSGNYSNYSSSGKVVIDTTAPIITITGTTVTETSIKVTWKTNEKSQTIIEWGTSNSYGRSYTNSSLVKDHSYNITGLSKGTLYYLKITSKDSLSNTGKVELQRQTLGTLEATLITDINVVINSPTSATINWKTNHAATSEIDYGLTTNFTDQTISTDKVIVHSMTLVGLTSDTTYFYEIISVGNTTAVNAFRTFDTPGEEIIEEIIEETTDSKEASESTSVINEIVDTITDTIEDVVETITDTVKDIVDKITEIIRTEEFNKPVDTVFAVGIKKLIRDLPIPKVIKDIAEKAIDVIKSPQTQKIITFVAVVGNIASALTVLPNIREIISTLNQIKHVNILGLLFGLFRRKKNPWGIVYDSQTKQPLDPVILTLTDPSGKIYQTISDIYGRYEFIVDPGEYTLSAIKTNYTFPSKILMGKKDDGIYENLYFGEKLNIQQDQKIQVHIPMDRENVDWNQLEKQRMGIVNRNVRLYKAVDYLFNATLILNILSLSLSYSLEKIVIFSLFIFLYTYHNYIKSHKPWGIVTNLENQPLGGIVLRLVHVKFPKISGAIAVTKDNGRYNFLVRKGTYQIVAHKKNPDGTTQEINRSKVMDVKKEQGSLGPDFRVDAKTKVNSVTK</sequence>
<dbReference type="GO" id="GO:0046872">
    <property type="term" value="F:metal ion binding"/>
    <property type="evidence" value="ECO:0007669"/>
    <property type="project" value="InterPro"/>
</dbReference>
<comment type="caution">
    <text evidence="4">The sequence shown here is derived from an EMBL/GenBank/DDBJ whole genome shotgun (WGS) entry which is preliminary data.</text>
</comment>
<dbReference type="Proteomes" id="UP000178127">
    <property type="component" value="Unassembled WGS sequence"/>
</dbReference>
<dbReference type="SUPFAM" id="SSF49265">
    <property type="entry name" value="Fibronectin type III"/>
    <property type="match status" value="3"/>
</dbReference>
<dbReference type="InterPro" id="IPR008969">
    <property type="entry name" value="CarboxyPept-like_regulatory"/>
</dbReference>
<dbReference type="InterPro" id="IPR036116">
    <property type="entry name" value="FN3_sf"/>
</dbReference>
<evidence type="ECO:0000313" key="5">
    <source>
        <dbReference type="Proteomes" id="UP000178127"/>
    </source>
</evidence>
<feature type="compositionally biased region" description="Low complexity" evidence="1">
    <location>
        <begin position="1625"/>
        <end position="1644"/>
    </location>
</feature>
<dbReference type="GO" id="GO:0003993">
    <property type="term" value="F:acid phosphatase activity"/>
    <property type="evidence" value="ECO:0007669"/>
    <property type="project" value="InterPro"/>
</dbReference>
<feature type="region of interest" description="Disordered" evidence="1">
    <location>
        <begin position="1313"/>
        <end position="1345"/>
    </location>
</feature>
<dbReference type="InterPro" id="IPR003961">
    <property type="entry name" value="FN3_dom"/>
</dbReference>
<dbReference type="PROSITE" id="PS50853">
    <property type="entry name" value="FN3"/>
    <property type="match status" value="4"/>
</dbReference>
<keyword evidence="2" id="KW-1133">Transmembrane helix</keyword>
<dbReference type="InterPro" id="IPR013783">
    <property type="entry name" value="Ig-like_fold"/>
</dbReference>
<name>A0A1F4V821_UNCKA</name>
<keyword evidence="2" id="KW-0472">Membrane</keyword>
<feature type="region of interest" description="Disordered" evidence="1">
    <location>
        <begin position="1619"/>
        <end position="1653"/>
    </location>
</feature>
<feature type="domain" description="Fibronectin type-III" evidence="3">
    <location>
        <begin position="1523"/>
        <end position="1620"/>
    </location>
</feature>
<feature type="domain" description="Fibronectin type-III" evidence="3">
    <location>
        <begin position="1422"/>
        <end position="1522"/>
    </location>
</feature>
<dbReference type="Gene3D" id="2.60.40.10">
    <property type="entry name" value="Immunoglobulins"/>
    <property type="match status" value="5"/>
</dbReference>
<keyword evidence="2" id="KW-0812">Transmembrane</keyword>
<feature type="compositionally biased region" description="Low complexity" evidence="1">
    <location>
        <begin position="1418"/>
        <end position="1437"/>
    </location>
</feature>
<reference evidence="4 5" key="1">
    <citation type="journal article" date="2016" name="Nat. Commun.">
        <title>Thousands of microbial genomes shed light on interconnected biogeochemical processes in an aquifer system.</title>
        <authorList>
            <person name="Anantharaman K."/>
            <person name="Brown C.T."/>
            <person name="Hug L.A."/>
            <person name="Sharon I."/>
            <person name="Castelle C.J."/>
            <person name="Probst A.J."/>
            <person name="Thomas B.C."/>
            <person name="Singh A."/>
            <person name="Wilkins M.J."/>
            <person name="Karaoz U."/>
            <person name="Brodie E.L."/>
            <person name="Williams K.H."/>
            <person name="Hubbard S.S."/>
            <person name="Banfield J.F."/>
        </authorList>
    </citation>
    <scope>NUCLEOTIDE SEQUENCE [LARGE SCALE GENOMIC DNA]</scope>
</reference>
<dbReference type="SMART" id="SM00060">
    <property type="entry name" value="FN3"/>
    <property type="match status" value="2"/>
</dbReference>
<evidence type="ECO:0000256" key="1">
    <source>
        <dbReference type="SAM" id="MobiDB-lite"/>
    </source>
</evidence>
<feature type="compositionally biased region" description="Low complexity" evidence="1">
    <location>
        <begin position="1517"/>
        <end position="1536"/>
    </location>
</feature>
<evidence type="ECO:0000313" key="4">
    <source>
        <dbReference type="EMBL" id="OGC53362.1"/>
    </source>
</evidence>
<feature type="compositionally biased region" description="Polar residues" evidence="1">
    <location>
        <begin position="1504"/>
        <end position="1513"/>
    </location>
</feature>
<proteinExistence type="predicted"/>